<proteinExistence type="predicted"/>
<evidence type="ECO:0000313" key="3">
    <source>
        <dbReference type="Proteomes" id="UP001142055"/>
    </source>
</evidence>
<feature type="region of interest" description="Disordered" evidence="1">
    <location>
        <begin position="1"/>
        <end position="69"/>
    </location>
</feature>
<keyword evidence="3" id="KW-1185">Reference proteome</keyword>
<organism evidence="2 3">
    <name type="scientific">Blomia tropicalis</name>
    <name type="common">Mite</name>
    <dbReference type="NCBI Taxonomy" id="40697"/>
    <lineage>
        <taxon>Eukaryota</taxon>
        <taxon>Metazoa</taxon>
        <taxon>Ecdysozoa</taxon>
        <taxon>Arthropoda</taxon>
        <taxon>Chelicerata</taxon>
        <taxon>Arachnida</taxon>
        <taxon>Acari</taxon>
        <taxon>Acariformes</taxon>
        <taxon>Sarcoptiformes</taxon>
        <taxon>Astigmata</taxon>
        <taxon>Glycyphagoidea</taxon>
        <taxon>Echimyopodidae</taxon>
        <taxon>Blomia</taxon>
    </lineage>
</organism>
<name>A0A9Q0M505_BLOTA</name>
<feature type="compositionally biased region" description="Polar residues" evidence="1">
    <location>
        <begin position="58"/>
        <end position="69"/>
    </location>
</feature>
<evidence type="ECO:0000313" key="2">
    <source>
        <dbReference type="EMBL" id="KAJ6218097.1"/>
    </source>
</evidence>
<evidence type="ECO:0000256" key="1">
    <source>
        <dbReference type="SAM" id="MobiDB-lite"/>
    </source>
</evidence>
<comment type="caution">
    <text evidence="2">The sequence shown here is derived from an EMBL/GenBank/DDBJ whole genome shotgun (WGS) entry which is preliminary data.</text>
</comment>
<dbReference type="AlphaFoldDB" id="A0A9Q0M505"/>
<feature type="compositionally biased region" description="Basic and acidic residues" evidence="1">
    <location>
        <begin position="33"/>
        <end position="45"/>
    </location>
</feature>
<protein>
    <submittedName>
        <fullName evidence="2">Uncharacterized protein</fullName>
    </submittedName>
</protein>
<reference evidence="2" key="1">
    <citation type="submission" date="2022-12" db="EMBL/GenBank/DDBJ databases">
        <title>Genome assemblies of Blomia tropicalis.</title>
        <authorList>
            <person name="Cui Y."/>
        </authorList>
    </citation>
    <scope>NUCLEOTIDE SEQUENCE</scope>
    <source>
        <tissue evidence="2">Adult mites</tissue>
    </source>
</reference>
<sequence length="69" mass="7033">MSEQAAKVEQQTAAAADQVDGAPAAAAPAGQCEGDKKPCCEKKTDSTCCKTEGGECKQQANSETKPATE</sequence>
<dbReference type="Proteomes" id="UP001142055">
    <property type="component" value="Chromosome 3"/>
</dbReference>
<feature type="compositionally biased region" description="Low complexity" evidence="1">
    <location>
        <begin position="1"/>
        <end position="31"/>
    </location>
</feature>
<accession>A0A9Q0M505</accession>
<dbReference type="EMBL" id="JAPWDV010000003">
    <property type="protein sequence ID" value="KAJ6218097.1"/>
    <property type="molecule type" value="Genomic_DNA"/>
</dbReference>
<gene>
    <name evidence="2" type="ORF">RDWZM_009254</name>
</gene>